<keyword evidence="3" id="KW-1185">Reference proteome</keyword>
<feature type="chain" id="PRO_5046771229" description="DUF732 domain-containing protein" evidence="1">
    <location>
        <begin position="31"/>
        <end position="183"/>
    </location>
</feature>
<dbReference type="RefSeq" id="WP_344701864.1">
    <property type="nucleotide sequence ID" value="NZ_BAABCK010000018.1"/>
</dbReference>
<accession>A0ABP7ENE3</accession>
<evidence type="ECO:0008006" key="4">
    <source>
        <dbReference type="Google" id="ProtNLM"/>
    </source>
</evidence>
<proteinExistence type="predicted"/>
<dbReference type="EMBL" id="BAABCK010000018">
    <property type="protein sequence ID" value="GAA3721223.1"/>
    <property type="molecule type" value="Genomic_DNA"/>
</dbReference>
<gene>
    <name evidence="2" type="ORF">GCM10022378_09150</name>
</gene>
<sequence>MSKKFALKTFFMILALVLTISSTLSLNASASTQELKTEEAVQILESLNQSSVQMADGTSLINENKLKENLGSNKHYDEIYTELKNANMLTTKENPNIATMASDNRNPKWVAARDACASQYLKDEFSVAALGSAIGLVFAGNWSAAAKELVKNGAKVTPAGLAAVYVHMNYTCIKEANSKHSVY</sequence>
<protein>
    <recommendedName>
        <fullName evidence="4">DUF732 domain-containing protein</fullName>
    </recommendedName>
</protein>
<evidence type="ECO:0000313" key="2">
    <source>
        <dbReference type="EMBL" id="GAA3721223.1"/>
    </source>
</evidence>
<name>A0ABP7ENE3_9STAP</name>
<organism evidence="2 3">
    <name type="scientific">Salinicoccus jeotgali</name>
    <dbReference type="NCBI Taxonomy" id="381634"/>
    <lineage>
        <taxon>Bacteria</taxon>
        <taxon>Bacillati</taxon>
        <taxon>Bacillota</taxon>
        <taxon>Bacilli</taxon>
        <taxon>Bacillales</taxon>
        <taxon>Staphylococcaceae</taxon>
        <taxon>Salinicoccus</taxon>
    </lineage>
</organism>
<feature type="signal peptide" evidence="1">
    <location>
        <begin position="1"/>
        <end position="30"/>
    </location>
</feature>
<reference evidence="3" key="1">
    <citation type="journal article" date="2019" name="Int. J. Syst. Evol. Microbiol.">
        <title>The Global Catalogue of Microorganisms (GCM) 10K type strain sequencing project: providing services to taxonomists for standard genome sequencing and annotation.</title>
        <authorList>
            <consortium name="The Broad Institute Genomics Platform"/>
            <consortium name="The Broad Institute Genome Sequencing Center for Infectious Disease"/>
            <person name="Wu L."/>
            <person name="Ma J."/>
        </authorList>
    </citation>
    <scope>NUCLEOTIDE SEQUENCE [LARGE SCALE GENOMIC DNA]</scope>
    <source>
        <strain evidence="3">JCM 16981</strain>
    </source>
</reference>
<comment type="caution">
    <text evidence="2">The sequence shown here is derived from an EMBL/GenBank/DDBJ whole genome shotgun (WGS) entry which is preliminary data.</text>
</comment>
<keyword evidence="1" id="KW-0732">Signal</keyword>
<evidence type="ECO:0000313" key="3">
    <source>
        <dbReference type="Proteomes" id="UP001500920"/>
    </source>
</evidence>
<dbReference type="Proteomes" id="UP001500920">
    <property type="component" value="Unassembled WGS sequence"/>
</dbReference>
<evidence type="ECO:0000256" key="1">
    <source>
        <dbReference type="SAM" id="SignalP"/>
    </source>
</evidence>